<keyword evidence="1" id="KW-0479">Metal-binding</keyword>
<dbReference type="InterPro" id="IPR001131">
    <property type="entry name" value="Peptidase_M24B_aminopep-P_CS"/>
</dbReference>
<organism evidence="5">
    <name type="scientific">freshwater metagenome</name>
    <dbReference type="NCBI Taxonomy" id="449393"/>
    <lineage>
        <taxon>unclassified sequences</taxon>
        <taxon>metagenomes</taxon>
        <taxon>ecological metagenomes</taxon>
    </lineage>
</organism>
<feature type="domain" description="Creatinase N-terminal" evidence="4">
    <location>
        <begin position="6"/>
        <end position="128"/>
    </location>
</feature>
<feature type="domain" description="Peptidase M24" evidence="3">
    <location>
        <begin position="136"/>
        <end position="337"/>
    </location>
</feature>
<dbReference type="InterPro" id="IPR050659">
    <property type="entry name" value="Peptidase_M24B"/>
</dbReference>
<dbReference type="SUPFAM" id="SSF53092">
    <property type="entry name" value="Creatinase/prolidase N-terminal domain"/>
    <property type="match status" value="1"/>
</dbReference>
<dbReference type="InterPro" id="IPR029149">
    <property type="entry name" value="Creatin/AminoP/Spt16_N"/>
</dbReference>
<dbReference type="SUPFAM" id="SSF55920">
    <property type="entry name" value="Creatinase/aminopeptidase"/>
    <property type="match status" value="1"/>
</dbReference>
<dbReference type="Pfam" id="PF01321">
    <property type="entry name" value="Creatinase_N"/>
    <property type="match status" value="1"/>
</dbReference>
<dbReference type="Gene3D" id="3.40.350.10">
    <property type="entry name" value="Creatinase/prolidase N-terminal domain"/>
    <property type="match status" value="1"/>
</dbReference>
<dbReference type="PANTHER" id="PTHR46112">
    <property type="entry name" value="AMINOPEPTIDASE"/>
    <property type="match status" value="1"/>
</dbReference>
<dbReference type="PANTHER" id="PTHR46112:SF8">
    <property type="entry name" value="CYTOPLASMIC PEPTIDASE PEPQ-RELATED"/>
    <property type="match status" value="1"/>
</dbReference>
<dbReference type="InterPro" id="IPR000587">
    <property type="entry name" value="Creatinase_N"/>
</dbReference>
<dbReference type="PROSITE" id="PS00491">
    <property type="entry name" value="PROLINE_PEPTIDASE"/>
    <property type="match status" value="1"/>
</dbReference>
<proteinExistence type="predicted"/>
<dbReference type="Gene3D" id="3.90.230.10">
    <property type="entry name" value="Creatinase/methionine aminopeptidase superfamily"/>
    <property type="match status" value="1"/>
</dbReference>
<reference evidence="5" key="1">
    <citation type="submission" date="2020-05" db="EMBL/GenBank/DDBJ databases">
        <authorList>
            <person name="Chiriac C."/>
            <person name="Salcher M."/>
            <person name="Ghai R."/>
            <person name="Kavagutti S V."/>
        </authorList>
    </citation>
    <scope>NUCLEOTIDE SEQUENCE</scope>
</reference>
<dbReference type="Pfam" id="PF00557">
    <property type="entry name" value="Peptidase_M24"/>
    <property type="match status" value="1"/>
</dbReference>
<gene>
    <name evidence="5" type="ORF">UFOPK1939_00227</name>
</gene>
<dbReference type="EMBL" id="CAEZVF010000019">
    <property type="protein sequence ID" value="CAB4616404.1"/>
    <property type="molecule type" value="Genomic_DNA"/>
</dbReference>
<evidence type="ECO:0000256" key="2">
    <source>
        <dbReference type="ARBA" id="ARBA00022801"/>
    </source>
</evidence>
<evidence type="ECO:0000259" key="4">
    <source>
        <dbReference type="Pfam" id="PF01321"/>
    </source>
</evidence>
<keyword evidence="2" id="KW-0378">Hydrolase</keyword>
<name>A0A6J6HYT0_9ZZZZ</name>
<evidence type="ECO:0000313" key="5">
    <source>
        <dbReference type="EMBL" id="CAB4616404.1"/>
    </source>
</evidence>
<protein>
    <submittedName>
        <fullName evidence="5">Unannotated protein</fullName>
    </submittedName>
</protein>
<dbReference type="CDD" id="cd01092">
    <property type="entry name" value="APP-like"/>
    <property type="match status" value="1"/>
</dbReference>
<evidence type="ECO:0000259" key="3">
    <source>
        <dbReference type="Pfam" id="PF00557"/>
    </source>
</evidence>
<sequence length="356" mass="37206">MTWHHRRDLALARAAEAGCSALLITHPVNVRYLCGFDGSAGALLITPDRVVLATDGRYVQQAGIQATDCEVVQTRDYSAALLDIARSAHLSTVGCEGDHVSWNQHARMSELGVDVVATSGLIESLRMVKDSQELDYIRQACSLTESALQATLDAVRVGITERELARIFSSAAMDLGADGLAFDPIIAIGENAAIPHHAPGERALIHGDVVLCDVGASVGGYCADLSRTVVLGSPSPDLIHIHDVVSRAQSAAMAGLAPGVAASDIDQLARDVIAAAGFADKFIHGTGHGLGLEIHEPPLLGASSAGTLGEHFVVTIEPGIYLPGVGGVRIEDTVLVTSNGYESLTTGTRELVEISV</sequence>
<dbReference type="InterPro" id="IPR036005">
    <property type="entry name" value="Creatinase/aminopeptidase-like"/>
</dbReference>
<dbReference type="AlphaFoldDB" id="A0A6J6HYT0"/>
<accession>A0A6J6HYT0</accession>
<dbReference type="GO" id="GO:0016787">
    <property type="term" value="F:hydrolase activity"/>
    <property type="evidence" value="ECO:0007669"/>
    <property type="project" value="UniProtKB-KW"/>
</dbReference>
<dbReference type="InterPro" id="IPR000994">
    <property type="entry name" value="Pept_M24"/>
</dbReference>
<evidence type="ECO:0000256" key="1">
    <source>
        <dbReference type="ARBA" id="ARBA00022723"/>
    </source>
</evidence>
<dbReference type="GO" id="GO:0046872">
    <property type="term" value="F:metal ion binding"/>
    <property type="evidence" value="ECO:0007669"/>
    <property type="project" value="UniProtKB-KW"/>
</dbReference>